<accession>A0AAW0TZB3</accession>
<dbReference type="Gene3D" id="3.10.10.10">
    <property type="entry name" value="HIV Type 1 Reverse Transcriptase, subunit A, domain 1"/>
    <property type="match status" value="1"/>
</dbReference>
<dbReference type="GO" id="GO:0071897">
    <property type="term" value="P:DNA biosynthetic process"/>
    <property type="evidence" value="ECO:0007669"/>
    <property type="project" value="UniProtKB-ARBA"/>
</dbReference>
<dbReference type="InterPro" id="IPR043502">
    <property type="entry name" value="DNA/RNA_pol_sf"/>
</dbReference>
<dbReference type="SUPFAM" id="SSF56672">
    <property type="entry name" value="DNA/RNA polymerases"/>
    <property type="match status" value="1"/>
</dbReference>
<gene>
    <name evidence="4" type="ORF">O3P69_013280</name>
</gene>
<dbReference type="PANTHER" id="PTHR37984">
    <property type="entry name" value="PROTEIN CBG26694"/>
    <property type="match status" value="1"/>
</dbReference>
<dbReference type="InterPro" id="IPR041577">
    <property type="entry name" value="RT_RNaseH_2"/>
</dbReference>
<dbReference type="GO" id="GO:0003824">
    <property type="term" value="F:catalytic activity"/>
    <property type="evidence" value="ECO:0007669"/>
    <property type="project" value="UniProtKB-KW"/>
</dbReference>
<reference evidence="4 5" key="1">
    <citation type="submission" date="2023-03" db="EMBL/GenBank/DDBJ databases">
        <title>High-quality genome of Scylla paramamosain provides insights in environmental adaptation.</title>
        <authorList>
            <person name="Zhang L."/>
        </authorList>
    </citation>
    <scope>NUCLEOTIDE SEQUENCE [LARGE SCALE GENOMIC DNA]</scope>
    <source>
        <strain evidence="4">LZ_2023a</strain>
        <tissue evidence="4">Muscle</tissue>
    </source>
</reference>
<dbReference type="Gene3D" id="3.30.70.270">
    <property type="match status" value="2"/>
</dbReference>
<protein>
    <recommendedName>
        <fullName evidence="3">Reverse transcriptase/retrotransposon-derived protein RNase H-like domain-containing protein</fullName>
    </recommendedName>
</protein>
<evidence type="ECO:0000256" key="1">
    <source>
        <dbReference type="ARBA" id="ARBA00023268"/>
    </source>
</evidence>
<evidence type="ECO:0000313" key="4">
    <source>
        <dbReference type="EMBL" id="KAK8393133.1"/>
    </source>
</evidence>
<feature type="domain" description="Reverse transcriptase/retrotransposon-derived protein RNase H-like" evidence="3">
    <location>
        <begin position="237"/>
        <end position="282"/>
    </location>
</feature>
<organism evidence="4 5">
    <name type="scientific">Scylla paramamosain</name>
    <name type="common">Mud crab</name>
    <dbReference type="NCBI Taxonomy" id="85552"/>
    <lineage>
        <taxon>Eukaryota</taxon>
        <taxon>Metazoa</taxon>
        <taxon>Ecdysozoa</taxon>
        <taxon>Arthropoda</taxon>
        <taxon>Crustacea</taxon>
        <taxon>Multicrustacea</taxon>
        <taxon>Malacostraca</taxon>
        <taxon>Eumalacostraca</taxon>
        <taxon>Eucarida</taxon>
        <taxon>Decapoda</taxon>
        <taxon>Pleocyemata</taxon>
        <taxon>Brachyura</taxon>
        <taxon>Eubrachyura</taxon>
        <taxon>Portunoidea</taxon>
        <taxon>Portunidae</taxon>
        <taxon>Portuninae</taxon>
        <taxon>Scylla</taxon>
    </lineage>
</organism>
<keyword evidence="1" id="KW-0511">Multifunctional enzyme</keyword>
<name>A0AAW0TZB3_SCYPA</name>
<evidence type="ECO:0000313" key="5">
    <source>
        <dbReference type="Proteomes" id="UP001487740"/>
    </source>
</evidence>
<dbReference type="InterPro" id="IPR050951">
    <property type="entry name" value="Retrovirus_Pol_polyprotein"/>
</dbReference>
<dbReference type="Proteomes" id="UP001487740">
    <property type="component" value="Unassembled WGS sequence"/>
</dbReference>
<evidence type="ECO:0000259" key="3">
    <source>
        <dbReference type="Pfam" id="PF17919"/>
    </source>
</evidence>
<feature type="region of interest" description="Disordered" evidence="2">
    <location>
        <begin position="352"/>
        <end position="375"/>
    </location>
</feature>
<dbReference type="InterPro" id="IPR043128">
    <property type="entry name" value="Rev_trsase/Diguanyl_cyclase"/>
</dbReference>
<evidence type="ECO:0000256" key="2">
    <source>
        <dbReference type="SAM" id="MobiDB-lite"/>
    </source>
</evidence>
<dbReference type="EMBL" id="JARAKH010000021">
    <property type="protein sequence ID" value="KAK8393133.1"/>
    <property type="molecule type" value="Genomic_DNA"/>
</dbReference>
<dbReference type="Pfam" id="PF17919">
    <property type="entry name" value="RT_RNaseH_2"/>
    <property type="match status" value="1"/>
</dbReference>
<keyword evidence="5" id="KW-1185">Reference proteome</keyword>
<sequence length="385" mass="43441">MTFNVSTLPHLNLLGQTAIRKLDIDICALLQETGASACIDEISKSELGCLKNFELEVAYKDNVKPVPFAILEDLNHAYDAGIKTGVWVPAQFNKYGTPVVPIMKKRMSGQQGTKLRMCGNNSVTVNQQLVTHGHPLPLSEDLMHKLSGGYYTKIDLANAYNQIKLAPDSQNKLAPIAVFLEDVLVSGASAEERLHNLHALLYRLRDKGLCCNREKCAFAQSAVEYLGHTLSRHGIAKGPDGTECHIANASKTLTDTQCRYSQIQEEALAVIYGLQKFHQFLYVSCSVDARFGASWTLFFLLPRMMPKIDKQRKLPSRNEWNTASQYPRLTWRRHIKQLRSRYGVEEDVEPGEAPTLLMQHRNNKQKQDEEDALRQVKRPIQGYQC</sequence>
<dbReference type="AlphaFoldDB" id="A0AAW0TZB3"/>
<dbReference type="PANTHER" id="PTHR37984:SF5">
    <property type="entry name" value="PROTEIN NYNRIN-LIKE"/>
    <property type="match status" value="1"/>
</dbReference>
<dbReference type="CDD" id="cd01647">
    <property type="entry name" value="RT_LTR"/>
    <property type="match status" value="1"/>
</dbReference>
<dbReference type="FunFam" id="3.30.70.270:FF:000003">
    <property type="entry name" value="Transposon Ty3-G Gag-Pol polyprotein"/>
    <property type="match status" value="1"/>
</dbReference>
<proteinExistence type="predicted"/>
<comment type="caution">
    <text evidence="4">The sequence shown here is derived from an EMBL/GenBank/DDBJ whole genome shotgun (WGS) entry which is preliminary data.</text>
</comment>